<evidence type="ECO:0000313" key="7">
    <source>
        <dbReference type="Proteomes" id="UP000095185"/>
    </source>
</evidence>
<gene>
    <name evidence="6" type="ORF">BIU88_01730</name>
</gene>
<protein>
    <recommendedName>
        <fullName evidence="8">Curli production assembly/transport component CsgG</fullName>
    </recommendedName>
</protein>
<keyword evidence="1" id="KW-1003">Cell membrane</keyword>
<keyword evidence="7" id="KW-1185">Reference proteome</keyword>
<dbReference type="Pfam" id="PF03783">
    <property type="entry name" value="CsgG"/>
    <property type="match status" value="1"/>
</dbReference>
<dbReference type="PANTHER" id="PTHR41164">
    <property type="entry name" value="CURLI PRODUCTION ASSEMBLY/TRANSPORT COMPONENT CSGG"/>
    <property type="match status" value="1"/>
</dbReference>
<dbReference type="EMBL" id="CP017305">
    <property type="protein sequence ID" value="AOS84959.1"/>
    <property type="molecule type" value="Genomic_DNA"/>
</dbReference>
<evidence type="ECO:0000313" key="6">
    <source>
        <dbReference type="EMBL" id="AOS84959.1"/>
    </source>
</evidence>
<evidence type="ECO:0008006" key="8">
    <source>
        <dbReference type="Google" id="ProtNLM"/>
    </source>
</evidence>
<proteinExistence type="predicted"/>
<dbReference type="PANTHER" id="PTHR41164:SF1">
    <property type="entry name" value="CURLI PRODUCTION ASSEMBLY_TRANSPORT COMPONENT CSGG"/>
    <property type="match status" value="1"/>
</dbReference>
<organism evidence="6 7">
    <name type="scientific">Chlorobaculum limnaeum</name>
    <dbReference type="NCBI Taxonomy" id="274537"/>
    <lineage>
        <taxon>Bacteria</taxon>
        <taxon>Pseudomonadati</taxon>
        <taxon>Chlorobiota</taxon>
        <taxon>Chlorobiia</taxon>
        <taxon>Chlorobiales</taxon>
        <taxon>Chlorobiaceae</taxon>
        <taxon>Chlorobaculum</taxon>
    </lineage>
</organism>
<evidence type="ECO:0000256" key="5">
    <source>
        <dbReference type="ARBA" id="ARBA00023288"/>
    </source>
</evidence>
<reference evidence="6" key="1">
    <citation type="submission" date="2016-09" db="EMBL/GenBank/DDBJ databases">
        <title>Genome sequence of Chlorobaculum limnaeum.</title>
        <authorList>
            <person name="Liu Z."/>
            <person name="Tank M."/>
            <person name="Bryant D.A."/>
        </authorList>
    </citation>
    <scope>NUCLEOTIDE SEQUENCE [LARGE SCALE GENOMIC DNA]</scope>
    <source>
        <strain evidence="6">DSM 1677</strain>
    </source>
</reference>
<dbReference type="STRING" id="274537.BIU88_01730"/>
<evidence type="ECO:0000256" key="1">
    <source>
        <dbReference type="ARBA" id="ARBA00022475"/>
    </source>
</evidence>
<dbReference type="KEGG" id="clz:BIU88_01730"/>
<name>A0A1D8DA30_CHLLM</name>
<dbReference type="AlphaFoldDB" id="A0A1D8DA30"/>
<dbReference type="InterPro" id="IPR005534">
    <property type="entry name" value="Curli_assmbl/transp-comp_CsgG"/>
</dbReference>
<accession>A0A1D8DA30</accession>
<evidence type="ECO:0000256" key="3">
    <source>
        <dbReference type="ARBA" id="ARBA00023136"/>
    </source>
</evidence>
<keyword evidence="3" id="KW-0472">Membrane</keyword>
<evidence type="ECO:0000256" key="2">
    <source>
        <dbReference type="ARBA" id="ARBA00022729"/>
    </source>
</evidence>
<sequence length="260" mass="28876">MTDKTRATEILMNLPEPERPIPAVVYEFLDQTGQFKNNGMYTDYSSAVTRGGYSILVKALLDSGEGKWFLLAERGALKNLLQERQIIKLARVEYNALNTDRKLPDLPPMLYGGTLIEGGIISYDSNVMSGGIGATYLGIGGATQYRRDLVTVYLRAVSIETGRVLLSVQSSKTIYSVSLDGTFMRYLTVGNLFQSEAGFAINEPVQFGVRQAIETAVYSLLMEGAMKHLWEFKDNAAGKQAIASYIERRDHSGYKQENNK</sequence>
<dbReference type="Proteomes" id="UP000095185">
    <property type="component" value="Chromosome"/>
</dbReference>
<keyword evidence="4" id="KW-0564">Palmitate</keyword>
<evidence type="ECO:0000256" key="4">
    <source>
        <dbReference type="ARBA" id="ARBA00023139"/>
    </source>
</evidence>
<keyword evidence="5" id="KW-0449">Lipoprotein</keyword>
<dbReference type="GO" id="GO:0030288">
    <property type="term" value="C:outer membrane-bounded periplasmic space"/>
    <property type="evidence" value="ECO:0007669"/>
    <property type="project" value="InterPro"/>
</dbReference>
<dbReference type="Gene3D" id="3.40.50.10610">
    <property type="entry name" value="ABC-type transport auxiliary lipoprotein component"/>
    <property type="match status" value="2"/>
</dbReference>
<keyword evidence="2" id="KW-0732">Signal</keyword>